<gene>
    <name evidence="5" type="ORF">DBZ45_06245</name>
</gene>
<dbReference type="InterPro" id="IPR044560">
    <property type="entry name" value="MOase"/>
</dbReference>
<feature type="domain" description="FAD-binding" evidence="4">
    <location>
        <begin position="126"/>
        <end position="312"/>
    </location>
</feature>
<reference evidence="5 6" key="1">
    <citation type="submission" date="2018-04" db="EMBL/GenBank/DDBJ databases">
        <title>Bacteria isolated from cave deposits of Manipur.</title>
        <authorList>
            <person name="Sahoo D."/>
            <person name="Sarangthem I."/>
            <person name="Nandeibam J."/>
        </authorList>
    </citation>
    <scope>NUCLEOTIDE SEQUENCE [LARGE SCALE GENOMIC DNA]</scope>
    <source>
        <strain evidence="6">mrc11</strain>
    </source>
</reference>
<proteinExistence type="inferred from homology"/>
<comment type="similarity">
    <text evidence="3">Belongs to the 3-hydroxybenzoate 6-hydroxylase family.</text>
</comment>
<dbReference type="RefSeq" id="WP_111903069.1">
    <property type="nucleotide sequence ID" value="NZ_QLNP01000063.1"/>
</dbReference>
<dbReference type="InterPro" id="IPR036188">
    <property type="entry name" value="FAD/NAD-bd_sf"/>
</dbReference>
<dbReference type="OrthoDB" id="3356051at2"/>
<dbReference type="Gene3D" id="3.50.50.60">
    <property type="entry name" value="FAD/NAD(P)-binding domain"/>
    <property type="match status" value="1"/>
</dbReference>
<evidence type="ECO:0000256" key="2">
    <source>
        <dbReference type="ARBA" id="ARBA00023033"/>
    </source>
</evidence>
<organism evidence="5 6">
    <name type="scientific">Arthrobacter globiformis</name>
    <dbReference type="NCBI Taxonomy" id="1665"/>
    <lineage>
        <taxon>Bacteria</taxon>
        <taxon>Bacillati</taxon>
        <taxon>Actinomycetota</taxon>
        <taxon>Actinomycetes</taxon>
        <taxon>Micrococcales</taxon>
        <taxon>Micrococcaceae</taxon>
        <taxon>Arthrobacter</taxon>
    </lineage>
</organism>
<evidence type="ECO:0000256" key="3">
    <source>
        <dbReference type="ARBA" id="ARBA00024018"/>
    </source>
</evidence>
<dbReference type="Proteomes" id="UP000249166">
    <property type="component" value="Unassembled WGS sequence"/>
</dbReference>
<name>A0A328HIX8_ARTGO</name>
<dbReference type="PANTHER" id="PTHR45934">
    <property type="entry name" value="FAD/NAD(P)-BINDING OXIDOREDUCTASE FAMILY PROTEIN"/>
    <property type="match status" value="1"/>
</dbReference>
<dbReference type="PRINTS" id="PR00420">
    <property type="entry name" value="RNGMNOXGNASE"/>
</dbReference>
<dbReference type="Pfam" id="PF13450">
    <property type="entry name" value="NAD_binding_8"/>
    <property type="match status" value="1"/>
</dbReference>
<evidence type="ECO:0000256" key="1">
    <source>
        <dbReference type="ARBA" id="ARBA00023002"/>
    </source>
</evidence>
<dbReference type="GO" id="GO:0004497">
    <property type="term" value="F:monooxygenase activity"/>
    <property type="evidence" value="ECO:0007669"/>
    <property type="project" value="UniProtKB-KW"/>
</dbReference>
<dbReference type="Pfam" id="PF01494">
    <property type="entry name" value="FAD_binding_3"/>
    <property type="match status" value="1"/>
</dbReference>
<evidence type="ECO:0000259" key="4">
    <source>
        <dbReference type="Pfam" id="PF01494"/>
    </source>
</evidence>
<accession>A0A328HIX8</accession>
<comment type="caution">
    <text evidence="5">The sequence shown here is derived from an EMBL/GenBank/DDBJ whole genome shotgun (WGS) entry which is preliminary data.</text>
</comment>
<dbReference type="GO" id="GO:0071949">
    <property type="term" value="F:FAD binding"/>
    <property type="evidence" value="ECO:0007669"/>
    <property type="project" value="InterPro"/>
</dbReference>
<dbReference type="SUPFAM" id="SSF51905">
    <property type="entry name" value="FAD/NAD(P)-binding domain"/>
    <property type="match status" value="1"/>
</dbReference>
<sequence>MEAITIIGGGIAGLALAAGLDPQRFDVAVHEQRPGVPAVETSLAMWPEAQAALSVLGVLPQIREAGTAFGGMALRDAMGTALLAPEVRGVRGVSRADLIRILDAAVPASVQRVEGRVDDIPATGPLSSGLLVGADGVHSVVRRSFWGDRSQAKLTPYLALRGVLPAPVQAGAGGEYWGRGQLFGITPASAGRTYWYASFRSNLGPAGVDAAEALKQANERFSGSAPAVRTALEQATPDATLAQRIWTTPTLGSFVRPGAVLAGDAAHGMTPNLGRGACEALVDAVTLAELLNARPMDDALKAYNRQRALRTQLLRLASSAMAGVALTERAQPLRDGLLRLASR</sequence>
<dbReference type="AlphaFoldDB" id="A0A328HIX8"/>
<keyword evidence="1" id="KW-0560">Oxidoreductase</keyword>
<evidence type="ECO:0000313" key="6">
    <source>
        <dbReference type="Proteomes" id="UP000249166"/>
    </source>
</evidence>
<protein>
    <submittedName>
        <fullName evidence="5">FAD-binding monooxygenase</fullName>
    </submittedName>
</protein>
<keyword evidence="2 5" id="KW-0503">Monooxygenase</keyword>
<dbReference type="InterPro" id="IPR002938">
    <property type="entry name" value="FAD-bd"/>
</dbReference>
<evidence type="ECO:0000313" key="5">
    <source>
        <dbReference type="EMBL" id="RAM38091.1"/>
    </source>
</evidence>
<dbReference type="PANTHER" id="PTHR45934:SF9">
    <property type="entry name" value="FAD_NAD(P)-BINDING OXIDOREDUCTASE FAMILY PROTEIN"/>
    <property type="match status" value="1"/>
</dbReference>
<dbReference type="EMBL" id="QLNP01000063">
    <property type="protein sequence ID" value="RAM38091.1"/>
    <property type="molecule type" value="Genomic_DNA"/>
</dbReference>